<dbReference type="GO" id="GO:0016887">
    <property type="term" value="F:ATP hydrolysis activity"/>
    <property type="evidence" value="ECO:0007669"/>
    <property type="project" value="InterPro"/>
</dbReference>
<dbReference type="AlphaFoldDB" id="A0A4R0G951"/>
<gene>
    <name evidence="2" type="ORF">E0L20_15035</name>
    <name evidence="3" type="ORF">VPX56_00535</name>
</gene>
<sequence>MKIYFSNWYGFEYYIGLHFLPDNLGYPEKKGNKEGGLAINFQLYYVKSKNLAKKIGNVMVLSPDSRNMREFFEQEGNHIEGNKIYEVTKLFRPKMIVSMPNNIEYYKAIASLFEEQQAIYILKRLCDVSYYKDNLNLYKNWYGFTSRFYRDNSSSKSILKNGTKIAMGSYEINGVIEIALNDLGDSFEPFTLSFNKLNDIPRDINLIIGKNGLGKTHILKEVCDVITGLKSARSKPLFNKLIVVSYSPFESFNTNRELSELLSVKYGLQNPINIHDNPLSINDYTYIGFKNVEGQFDREWPTSFSAKSILNSIEYDRDVAWWAEGGQGKLKTIFSTLSLSMKFDTIRFKTIKNKNIDVTMSGDKINFNNEDEEINYQAGASFLNNGEELKLSSGQQIYSFMIPSIVSEIQDETLIIIDEPELYLHPALEIGLIEMLKTILKNRKSYAIIATHSSLIAREVQRNCVHVLKEATFGTMIDRPNIETYGESLEEIIGEIFDDYSIKKPYQHEIDDIMDEKLSLNENLDKLSHKIGDEGLVYLASKINSSN</sequence>
<proteinExistence type="predicted"/>
<dbReference type="SUPFAM" id="SSF52540">
    <property type="entry name" value="P-loop containing nucleoside triphosphate hydrolases"/>
    <property type="match status" value="1"/>
</dbReference>
<dbReference type="InterPro" id="IPR027417">
    <property type="entry name" value="P-loop_NTPase"/>
</dbReference>
<evidence type="ECO:0000313" key="4">
    <source>
        <dbReference type="Proteomes" id="UP000291424"/>
    </source>
</evidence>
<protein>
    <submittedName>
        <fullName evidence="3">AAA family ATPase</fullName>
    </submittedName>
</protein>
<keyword evidence="5" id="KW-1185">Reference proteome</keyword>
<reference evidence="3 5" key="2">
    <citation type="submission" date="2024-01" db="EMBL/GenBank/DDBJ databases">
        <title>AV1 has a protective and therapeutic effect against plant viruses.</title>
        <authorList>
            <person name="Wang F."/>
        </authorList>
    </citation>
    <scope>NUCLEOTIDE SEQUENCE [LARGE SCALE GENOMIC DNA]</scope>
    <source>
        <strain evidence="3 5">AV1</strain>
    </source>
</reference>
<evidence type="ECO:0000313" key="2">
    <source>
        <dbReference type="EMBL" id="TCB91461.1"/>
    </source>
</evidence>
<dbReference type="PANTHER" id="PTHR43581">
    <property type="entry name" value="ATP/GTP PHOSPHATASE"/>
    <property type="match status" value="1"/>
</dbReference>
<dbReference type="RefSeq" id="WP_131634644.1">
    <property type="nucleotide sequence ID" value="NZ_CP142124.1"/>
</dbReference>
<dbReference type="InterPro" id="IPR003959">
    <property type="entry name" value="ATPase_AAA_core"/>
</dbReference>
<dbReference type="PANTHER" id="PTHR43581:SF2">
    <property type="entry name" value="EXCINUCLEASE ATPASE SUBUNIT"/>
    <property type="match status" value="1"/>
</dbReference>
<dbReference type="Gene3D" id="3.40.50.300">
    <property type="entry name" value="P-loop containing nucleotide triphosphate hydrolases"/>
    <property type="match status" value="1"/>
</dbReference>
<dbReference type="Proteomes" id="UP000291424">
    <property type="component" value="Unassembled WGS sequence"/>
</dbReference>
<accession>A0A4R0G951</accession>
<dbReference type="EMBL" id="CP142124">
    <property type="protein sequence ID" value="WRW31660.1"/>
    <property type="molecule type" value="Genomic_DNA"/>
</dbReference>
<evidence type="ECO:0000259" key="1">
    <source>
        <dbReference type="Pfam" id="PF13304"/>
    </source>
</evidence>
<dbReference type="EMBL" id="SJOO01000006">
    <property type="protein sequence ID" value="TCB91461.1"/>
    <property type="molecule type" value="Genomic_DNA"/>
</dbReference>
<organism evidence="2 4">
    <name type="scientific">Enterobacter wuhouensis</name>
    <dbReference type="NCBI Taxonomy" id="2529381"/>
    <lineage>
        <taxon>Bacteria</taxon>
        <taxon>Pseudomonadati</taxon>
        <taxon>Pseudomonadota</taxon>
        <taxon>Gammaproteobacteria</taxon>
        <taxon>Enterobacterales</taxon>
        <taxon>Enterobacteriaceae</taxon>
        <taxon>Enterobacter</taxon>
    </lineage>
</organism>
<dbReference type="OrthoDB" id="7024727at2"/>
<name>A0A4R0G951_9ENTR</name>
<dbReference type="InterPro" id="IPR051396">
    <property type="entry name" value="Bact_Antivir_Def_Nuclease"/>
</dbReference>
<reference evidence="2 4" key="1">
    <citation type="submission" date="2019-02" db="EMBL/GenBank/DDBJ databases">
        <title>The draft genome of Enterobacter spp. strains.</title>
        <authorList>
            <person name="Wang C."/>
            <person name="Feng Y."/>
            <person name="Zong Z."/>
        </authorList>
    </citation>
    <scope>NUCLEOTIDE SEQUENCE [LARGE SCALE GENOMIC DNA]</scope>
    <source>
        <strain evidence="2 4">WCHEW120002</strain>
    </source>
</reference>
<feature type="domain" description="ATPase AAA-type core" evidence="1">
    <location>
        <begin position="389"/>
        <end position="456"/>
    </location>
</feature>
<dbReference type="GO" id="GO:0005524">
    <property type="term" value="F:ATP binding"/>
    <property type="evidence" value="ECO:0007669"/>
    <property type="project" value="InterPro"/>
</dbReference>
<dbReference type="Pfam" id="PF13304">
    <property type="entry name" value="AAA_21"/>
    <property type="match status" value="1"/>
</dbReference>
<dbReference type="Proteomes" id="UP001330482">
    <property type="component" value="Chromosome"/>
</dbReference>
<evidence type="ECO:0000313" key="3">
    <source>
        <dbReference type="EMBL" id="WRW31660.1"/>
    </source>
</evidence>
<evidence type="ECO:0000313" key="5">
    <source>
        <dbReference type="Proteomes" id="UP001330482"/>
    </source>
</evidence>